<reference evidence="1" key="1">
    <citation type="submission" date="2009-09" db="EMBL/GenBank/DDBJ databases">
        <authorList>
            <person name="Weinstock G."/>
            <person name="Sodergren E."/>
            <person name="Clifton S."/>
            <person name="Fulton L."/>
            <person name="Fulton B."/>
            <person name="Courtney L."/>
            <person name="Fronick C."/>
            <person name="Harrison M."/>
            <person name="Strong C."/>
            <person name="Farmer C."/>
            <person name="Delahaunty K."/>
            <person name="Markovic C."/>
            <person name="Hall O."/>
            <person name="Minx P."/>
            <person name="Tomlinson C."/>
            <person name="Mitreva M."/>
            <person name="Nelson J."/>
            <person name="Hou S."/>
            <person name="Wollam A."/>
            <person name="Pepin K.H."/>
            <person name="Johnson M."/>
            <person name="Bhonagiri V."/>
            <person name="Nash W.E."/>
            <person name="Warren W."/>
            <person name="Chinwalla A."/>
            <person name="Mardis E.R."/>
            <person name="Wilson R.K."/>
        </authorList>
    </citation>
    <scope>NUCLEOTIDE SEQUENCE [LARGE SCALE GENOMIC DNA]</scope>
    <source>
        <strain evidence="1">DSM 15470</strain>
    </source>
</reference>
<organism evidence="1 2">
    <name type="scientific">Dialister invisus DSM 15470</name>
    <dbReference type="NCBI Taxonomy" id="592028"/>
    <lineage>
        <taxon>Bacteria</taxon>
        <taxon>Bacillati</taxon>
        <taxon>Bacillota</taxon>
        <taxon>Negativicutes</taxon>
        <taxon>Veillonellales</taxon>
        <taxon>Veillonellaceae</taxon>
        <taxon>Dialister</taxon>
    </lineage>
</organism>
<dbReference type="EMBL" id="ACIM02000001">
    <property type="protein sequence ID" value="EEW97041.1"/>
    <property type="molecule type" value="Genomic_DNA"/>
</dbReference>
<evidence type="ECO:0000313" key="2">
    <source>
        <dbReference type="Proteomes" id="UP000004736"/>
    </source>
</evidence>
<accession>C9LNA5</accession>
<dbReference type="AlphaFoldDB" id="C9LNA5"/>
<evidence type="ECO:0000313" key="1">
    <source>
        <dbReference type="EMBL" id="EEW97041.1"/>
    </source>
</evidence>
<proteinExistence type="predicted"/>
<dbReference type="HOGENOM" id="CLU_3288589_0_0_9"/>
<comment type="caution">
    <text evidence="1">The sequence shown here is derived from an EMBL/GenBank/DDBJ whole genome shotgun (WGS) entry which is preliminary data.</text>
</comment>
<sequence length="40" mass="4527">MDSQKKMPGIAKNISEILSSTHQHTLSTAILYLYRHAKTI</sequence>
<protein>
    <submittedName>
        <fullName evidence="1">Uncharacterized protein</fullName>
    </submittedName>
</protein>
<name>C9LNA5_9FIRM</name>
<keyword evidence="2" id="KW-1185">Reference proteome</keyword>
<dbReference type="Proteomes" id="UP000004736">
    <property type="component" value="Unassembled WGS sequence"/>
</dbReference>
<gene>
    <name evidence="1" type="ORF">GCWU000321_01025</name>
</gene>